<keyword evidence="1 2" id="KW-0238">DNA-binding</keyword>
<proteinExistence type="predicted"/>
<dbReference type="SUPFAM" id="SSF48498">
    <property type="entry name" value="Tetracyclin repressor-like, C-terminal domain"/>
    <property type="match status" value="1"/>
</dbReference>
<name>A0A2T4UCM9_9ACTN</name>
<reference evidence="4 5" key="1">
    <citation type="submission" date="2018-03" db="EMBL/GenBank/DDBJ databases">
        <title>Aquarubrobacter algicola gen. nov., sp. nov., a novel actinobacterium isolated from shallow eutrophic lake during the end of cyanobacterial harmful algal blooms.</title>
        <authorList>
            <person name="Chun S.J."/>
        </authorList>
    </citation>
    <scope>NUCLEOTIDE SEQUENCE [LARGE SCALE GENOMIC DNA]</scope>
    <source>
        <strain evidence="4 5">Seoho-28</strain>
    </source>
</reference>
<evidence type="ECO:0000313" key="5">
    <source>
        <dbReference type="Proteomes" id="UP000240739"/>
    </source>
</evidence>
<comment type="caution">
    <text evidence="4">The sequence shown here is derived from an EMBL/GenBank/DDBJ whole genome shotgun (WGS) entry which is preliminary data.</text>
</comment>
<dbReference type="InterPro" id="IPR050109">
    <property type="entry name" value="HTH-type_TetR-like_transc_reg"/>
</dbReference>
<dbReference type="RefSeq" id="WP_107571086.1">
    <property type="nucleotide sequence ID" value="NZ_PYYB01000004.1"/>
</dbReference>
<evidence type="ECO:0000256" key="1">
    <source>
        <dbReference type="ARBA" id="ARBA00023125"/>
    </source>
</evidence>
<dbReference type="InterPro" id="IPR036271">
    <property type="entry name" value="Tet_transcr_reg_TetR-rel_C_sf"/>
</dbReference>
<dbReference type="SUPFAM" id="SSF46689">
    <property type="entry name" value="Homeodomain-like"/>
    <property type="match status" value="1"/>
</dbReference>
<gene>
    <name evidence="4" type="ORF">C7Y72_20660</name>
</gene>
<dbReference type="GO" id="GO:0003700">
    <property type="term" value="F:DNA-binding transcription factor activity"/>
    <property type="evidence" value="ECO:0007669"/>
    <property type="project" value="TreeGrafter"/>
</dbReference>
<dbReference type="EMBL" id="PYYB01000004">
    <property type="protein sequence ID" value="PTL54985.1"/>
    <property type="molecule type" value="Genomic_DNA"/>
</dbReference>
<protein>
    <recommendedName>
        <fullName evidence="3">HTH tetR-type domain-containing protein</fullName>
    </recommendedName>
</protein>
<dbReference type="OrthoDB" id="7186647at2"/>
<evidence type="ECO:0000256" key="2">
    <source>
        <dbReference type="PROSITE-ProRule" id="PRU00335"/>
    </source>
</evidence>
<organism evidence="4 5">
    <name type="scientific">Paraconexibacter algicola</name>
    <dbReference type="NCBI Taxonomy" id="2133960"/>
    <lineage>
        <taxon>Bacteria</taxon>
        <taxon>Bacillati</taxon>
        <taxon>Actinomycetota</taxon>
        <taxon>Thermoleophilia</taxon>
        <taxon>Solirubrobacterales</taxon>
        <taxon>Paraconexibacteraceae</taxon>
        <taxon>Paraconexibacter</taxon>
    </lineage>
</organism>
<evidence type="ECO:0000259" key="3">
    <source>
        <dbReference type="PROSITE" id="PS50977"/>
    </source>
</evidence>
<accession>A0A2T4UCM9</accession>
<dbReference type="PROSITE" id="PS50977">
    <property type="entry name" value="HTH_TETR_2"/>
    <property type="match status" value="1"/>
</dbReference>
<feature type="DNA-binding region" description="H-T-H motif" evidence="2">
    <location>
        <begin position="39"/>
        <end position="58"/>
    </location>
</feature>
<dbReference type="Gene3D" id="1.10.10.60">
    <property type="entry name" value="Homeodomain-like"/>
    <property type="match status" value="1"/>
</dbReference>
<dbReference type="PANTHER" id="PTHR30055">
    <property type="entry name" value="HTH-TYPE TRANSCRIPTIONAL REGULATOR RUTR"/>
    <property type="match status" value="1"/>
</dbReference>
<dbReference type="InterPro" id="IPR001647">
    <property type="entry name" value="HTH_TetR"/>
</dbReference>
<dbReference type="Proteomes" id="UP000240739">
    <property type="component" value="Unassembled WGS sequence"/>
</dbReference>
<dbReference type="PANTHER" id="PTHR30055:SF184">
    <property type="entry name" value="HTH-TYPE TRANSCRIPTIONAL REGULATOR ETHR"/>
    <property type="match status" value="1"/>
</dbReference>
<dbReference type="InterPro" id="IPR009057">
    <property type="entry name" value="Homeodomain-like_sf"/>
</dbReference>
<dbReference type="Pfam" id="PF00440">
    <property type="entry name" value="TetR_N"/>
    <property type="match status" value="1"/>
</dbReference>
<dbReference type="GO" id="GO:0000976">
    <property type="term" value="F:transcription cis-regulatory region binding"/>
    <property type="evidence" value="ECO:0007669"/>
    <property type="project" value="TreeGrafter"/>
</dbReference>
<feature type="domain" description="HTH tetR-type" evidence="3">
    <location>
        <begin position="15"/>
        <end position="76"/>
    </location>
</feature>
<evidence type="ECO:0000313" key="4">
    <source>
        <dbReference type="EMBL" id="PTL54985.1"/>
    </source>
</evidence>
<keyword evidence="5" id="KW-1185">Reference proteome</keyword>
<sequence length="196" mass="21394">MAVLSRRAQVAGARRATEDALLEATLSLLAEGLPFAELSIDQIVKRAGLSRPTFYSYFRDKRALVLRLGVEFEEDLAKVAVPWLESADGDVRDTLEGVLAVFQKHATTLSAVVEAATYDADVAEFWGAFHARFRPGGEARVRAGNPDLDEESVRARAYTLIYMTESSITTQVLRPAVDADALITQLAFMWDAATGG</sequence>
<dbReference type="Gene3D" id="1.10.357.10">
    <property type="entry name" value="Tetracycline Repressor, domain 2"/>
    <property type="match status" value="1"/>
</dbReference>
<dbReference type="AlphaFoldDB" id="A0A2T4UCM9"/>